<accession>A0A375YL34</accession>
<gene>
    <name evidence="1" type="ORF">MPP7335_03509</name>
</gene>
<proteinExistence type="predicted"/>
<dbReference type="RefSeq" id="WP_083145252.1">
    <property type="nucleotide sequence ID" value="NZ_MVID01000021.1"/>
</dbReference>
<reference evidence="1 2" key="1">
    <citation type="submission" date="2018-05" db="EMBL/GenBank/DDBJ databases">
        <authorList>
            <consortium name="IHU Genomes"/>
        </authorList>
    </citation>
    <scope>NUCLEOTIDE SEQUENCE [LARGE SCALE GENOMIC DNA]</scope>
    <source>
        <strain evidence="1 2">P7335</strain>
    </source>
</reference>
<dbReference type="STRING" id="39692.BST38_20200"/>
<evidence type="ECO:0000313" key="2">
    <source>
        <dbReference type="Proteomes" id="UP000252008"/>
    </source>
</evidence>
<name>A0A375YL34_MYCPF</name>
<dbReference type="EMBL" id="UEGS01000001">
    <property type="protein sequence ID" value="SRX81753.1"/>
    <property type="molecule type" value="Genomic_DNA"/>
</dbReference>
<dbReference type="Proteomes" id="UP000252008">
    <property type="component" value="Unassembled WGS sequence"/>
</dbReference>
<dbReference type="AlphaFoldDB" id="A0A375YL34"/>
<sequence length="85" mass="8829">MTLSDPVPALAERSSLIGYLMGAVALGQLVEALAEDRRRTAAGPPDDFVHLLLGVASLGRAVERLATVDGPAGPVGSPEPGRWLR</sequence>
<protein>
    <submittedName>
        <fullName evidence="1">Uncharacterized protein</fullName>
    </submittedName>
</protein>
<keyword evidence="2" id="KW-1185">Reference proteome</keyword>
<evidence type="ECO:0000313" key="1">
    <source>
        <dbReference type="EMBL" id="SRX81753.1"/>
    </source>
</evidence>
<organism evidence="1 2">
    <name type="scientific">Mycolicibacterium parafortuitum</name>
    <name type="common">Mycobacterium parafortuitum</name>
    <dbReference type="NCBI Taxonomy" id="39692"/>
    <lineage>
        <taxon>Bacteria</taxon>
        <taxon>Bacillati</taxon>
        <taxon>Actinomycetota</taxon>
        <taxon>Actinomycetes</taxon>
        <taxon>Mycobacteriales</taxon>
        <taxon>Mycobacteriaceae</taxon>
        <taxon>Mycolicibacterium</taxon>
    </lineage>
</organism>